<dbReference type="PANTHER" id="PTHR43280:SF14">
    <property type="entry name" value="MELIBIOSE OPERON REGULATORY PROTEIN"/>
    <property type="match status" value="1"/>
</dbReference>
<dbReference type="GO" id="GO:0003700">
    <property type="term" value="F:DNA-binding transcription factor activity"/>
    <property type="evidence" value="ECO:0007669"/>
    <property type="project" value="InterPro"/>
</dbReference>
<evidence type="ECO:0000313" key="6">
    <source>
        <dbReference type="Proteomes" id="UP000006228"/>
    </source>
</evidence>
<keyword evidence="3" id="KW-0804">Transcription</keyword>
<dbReference type="EMBL" id="AEVT01000099">
    <property type="protein sequence ID" value="EGA68691.1"/>
    <property type="molecule type" value="Genomic_DNA"/>
</dbReference>
<evidence type="ECO:0000256" key="2">
    <source>
        <dbReference type="ARBA" id="ARBA00023125"/>
    </source>
</evidence>
<dbReference type="PROSITE" id="PS00041">
    <property type="entry name" value="HTH_ARAC_FAMILY_1"/>
    <property type="match status" value="1"/>
</dbReference>
<dbReference type="OrthoDB" id="345413at2"/>
<evidence type="ECO:0000256" key="1">
    <source>
        <dbReference type="ARBA" id="ARBA00023015"/>
    </source>
</evidence>
<dbReference type="Gene3D" id="1.10.10.60">
    <property type="entry name" value="Homeodomain-like"/>
    <property type="match status" value="2"/>
</dbReference>
<evidence type="ECO:0000259" key="4">
    <source>
        <dbReference type="PROSITE" id="PS01124"/>
    </source>
</evidence>
<evidence type="ECO:0000313" key="5">
    <source>
        <dbReference type="EMBL" id="EGA68691.1"/>
    </source>
</evidence>
<dbReference type="PRINTS" id="PR00032">
    <property type="entry name" value="HTHARAC"/>
</dbReference>
<dbReference type="PROSITE" id="PS01124">
    <property type="entry name" value="HTH_ARAC_FAMILY_2"/>
    <property type="match status" value="1"/>
</dbReference>
<name>E8MBA8_PHOS4</name>
<dbReference type="Proteomes" id="UP000006228">
    <property type="component" value="Unassembled WGS sequence"/>
</dbReference>
<dbReference type="AlphaFoldDB" id="E8MBA8"/>
<dbReference type="Pfam" id="PF12833">
    <property type="entry name" value="HTH_18"/>
    <property type="match status" value="1"/>
</dbReference>
<keyword evidence="2 5" id="KW-0238">DNA-binding</keyword>
<proteinExistence type="predicted"/>
<dbReference type="SMART" id="SM00342">
    <property type="entry name" value="HTH_ARAC"/>
    <property type="match status" value="1"/>
</dbReference>
<sequence length="342" mass="38770">MSKRETEATHLVTQSEYSDDNVLVSPLSLYSSYEKIDVEVRAPHSMPGYHWHGQVEVNIPFGDDVEYIVNGTPVVIENGGIGVFWASVPHRLTEPGRSHNMGIINIPIHQFMSWPLSRDLVNQITHGCVLQSNSTSLVSEFELARWAKEMSDDSESRQQLAVDEIGLMLRRVCVDGWKPLVSTQADKSAKKGVSKHSQFYVSQMLEFIATHHNVPLTTKKIAEHVGLHANYAMNVFQRTMQMTIKQYITAMRINHARALLSDTDRTILDIALTVGFNSSSRFYETFQTYIGVTPTQYRKLAREDHRWSLHGSNPLYDLEKGACDGKRPVSVTAEIDQRKKPR</sequence>
<dbReference type="InterPro" id="IPR018062">
    <property type="entry name" value="HTH_AraC-typ_CS"/>
</dbReference>
<dbReference type="RefSeq" id="WP_008080013.1">
    <property type="nucleotide sequence ID" value="NZ_AEVT01000099.1"/>
</dbReference>
<dbReference type="GO" id="GO:0043565">
    <property type="term" value="F:sequence-specific DNA binding"/>
    <property type="evidence" value="ECO:0007669"/>
    <property type="project" value="InterPro"/>
</dbReference>
<protein>
    <submittedName>
        <fullName evidence="5">DNA-binding transcriptional regulator MelR</fullName>
    </submittedName>
</protein>
<comment type="caution">
    <text evidence="5">The sequence shown here is derived from an EMBL/GenBank/DDBJ whole genome shotgun (WGS) entry which is preliminary data.</text>
</comment>
<reference evidence="5 6" key="1">
    <citation type="journal article" date="2012" name="Int. J. Syst. Evol. Microbiol.">
        <title>Vibrio caribbeanicus sp. nov., isolated from the marine sponge Scleritoderma cyanea.</title>
        <authorList>
            <person name="Hoffmann M."/>
            <person name="Monday S.R."/>
            <person name="Allard M.W."/>
            <person name="Strain E.A."/>
            <person name="Whittaker P."/>
            <person name="Naum M."/>
            <person name="McCarthy P.J."/>
            <person name="Lopez J.V."/>
            <person name="Fischer M."/>
            <person name="Brown E.W."/>
        </authorList>
    </citation>
    <scope>NUCLEOTIDE SEQUENCE [LARGE SCALE GENOMIC DNA]</scope>
    <source>
        <strain evidence="6">DSMZ 21326</strain>
    </source>
</reference>
<dbReference type="PANTHER" id="PTHR43280">
    <property type="entry name" value="ARAC-FAMILY TRANSCRIPTIONAL REGULATOR"/>
    <property type="match status" value="1"/>
</dbReference>
<organism evidence="5 6">
    <name type="scientific">Vibrio sinaloensis DSM 21326</name>
    <dbReference type="NCBI Taxonomy" id="945550"/>
    <lineage>
        <taxon>Bacteria</taxon>
        <taxon>Pseudomonadati</taxon>
        <taxon>Pseudomonadota</taxon>
        <taxon>Gammaproteobacteria</taxon>
        <taxon>Vibrionales</taxon>
        <taxon>Vibrionaceae</taxon>
        <taxon>Vibrio</taxon>
        <taxon>Vibrio oreintalis group</taxon>
    </lineage>
</organism>
<accession>E8MBA8</accession>
<dbReference type="InterPro" id="IPR018060">
    <property type="entry name" value="HTH_AraC"/>
</dbReference>
<dbReference type="GeneID" id="95570837"/>
<dbReference type="eggNOG" id="COG2169">
    <property type="taxonomic scope" value="Bacteria"/>
</dbReference>
<dbReference type="InterPro" id="IPR009057">
    <property type="entry name" value="Homeodomain-like_sf"/>
</dbReference>
<dbReference type="NCBIfam" id="NF007693">
    <property type="entry name" value="PRK10371.1"/>
    <property type="match status" value="1"/>
</dbReference>
<keyword evidence="1" id="KW-0805">Transcription regulation</keyword>
<dbReference type="SUPFAM" id="SSF46689">
    <property type="entry name" value="Homeodomain-like"/>
    <property type="match status" value="1"/>
</dbReference>
<evidence type="ECO:0000256" key="3">
    <source>
        <dbReference type="ARBA" id="ARBA00023163"/>
    </source>
</evidence>
<gene>
    <name evidence="5" type="ORF">VISI1226_03585</name>
</gene>
<feature type="domain" description="HTH araC/xylS-type" evidence="4">
    <location>
        <begin position="202"/>
        <end position="300"/>
    </location>
</feature>
<dbReference type="InterPro" id="IPR020449">
    <property type="entry name" value="Tscrpt_reg_AraC-type_HTH"/>
</dbReference>